<gene>
    <name evidence="11" type="ORF">CHIRRI_LOCUS9665</name>
</gene>
<evidence type="ECO:0000256" key="4">
    <source>
        <dbReference type="ARBA" id="ARBA00022692"/>
    </source>
</evidence>
<evidence type="ECO:0000313" key="11">
    <source>
        <dbReference type="EMBL" id="CAG9806811.1"/>
    </source>
</evidence>
<dbReference type="Pfam" id="PF02949">
    <property type="entry name" value="7tm_6"/>
    <property type="match status" value="1"/>
</dbReference>
<organism evidence="11 12">
    <name type="scientific">Chironomus riparius</name>
    <dbReference type="NCBI Taxonomy" id="315576"/>
    <lineage>
        <taxon>Eukaryota</taxon>
        <taxon>Metazoa</taxon>
        <taxon>Ecdysozoa</taxon>
        <taxon>Arthropoda</taxon>
        <taxon>Hexapoda</taxon>
        <taxon>Insecta</taxon>
        <taxon>Pterygota</taxon>
        <taxon>Neoptera</taxon>
        <taxon>Endopterygota</taxon>
        <taxon>Diptera</taxon>
        <taxon>Nematocera</taxon>
        <taxon>Chironomoidea</taxon>
        <taxon>Chironomidae</taxon>
        <taxon>Chironominae</taxon>
        <taxon>Chironomus</taxon>
    </lineage>
</organism>
<dbReference type="GO" id="GO:0005886">
    <property type="term" value="C:plasma membrane"/>
    <property type="evidence" value="ECO:0007669"/>
    <property type="project" value="UniProtKB-SubCell"/>
</dbReference>
<comment type="caution">
    <text evidence="10">Lacks conserved residue(s) required for the propagation of feature annotation.</text>
</comment>
<dbReference type="EMBL" id="OU895879">
    <property type="protein sequence ID" value="CAG9806811.1"/>
    <property type="molecule type" value="Genomic_DNA"/>
</dbReference>
<feature type="transmembrane region" description="Helical" evidence="10">
    <location>
        <begin position="160"/>
        <end position="193"/>
    </location>
</feature>
<evidence type="ECO:0000256" key="7">
    <source>
        <dbReference type="ARBA" id="ARBA00023136"/>
    </source>
</evidence>
<feature type="transmembrane region" description="Helical" evidence="10">
    <location>
        <begin position="291"/>
        <end position="310"/>
    </location>
</feature>
<keyword evidence="8 10" id="KW-0675">Receptor</keyword>
<feature type="transmembrane region" description="Helical" evidence="10">
    <location>
        <begin position="116"/>
        <end position="140"/>
    </location>
</feature>
<keyword evidence="12" id="KW-1185">Reference proteome</keyword>
<feature type="transmembrane region" description="Helical" evidence="10">
    <location>
        <begin position="316"/>
        <end position="335"/>
    </location>
</feature>
<protein>
    <recommendedName>
        <fullName evidence="10">Odorant receptor</fullName>
    </recommendedName>
</protein>
<dbReference type="GO" id="GO:0007165">
    <property type="term" value="P:signal transduction"/>
    <property type="evidence" value="ECO:0007669"/>
    <property type="project" value="UniProtKB-KW"/>
</dbReference>
<evidence type="ECO:0000256" key="1">
    <source>
        <dbReference type="ARBA" id="ARBA00004651"/>
    </source>
</evidence>
<sequence length="414" mass="47789">MTIVNMLRIIGVNLPDGKLLSIQQIVVTAIQIIALGFHVYGLIDLWPKPAEICKSIIIYLLGTQSIIRGVSRFTRNDEKAMREMHEIIDNFYIKNERNEKFREKLSSNVKLFRRIIILYIAICSISYNLPVISGLTLSIMTREFVLPVPMKLPYIDSTTIYGFLLCQTVIAMVSNILFLIMVAGDTVILYFTLQTITRVELLNLKFQLLGEDLIKVQNMRKIIAKSNRNFNSSISIRTKQVCKYISTSTNDIDFIVLKAMQNYVDEQFINLIIEYTVYNDYVSRILSFREMITFTTLYLNYVGIGLSLVTIRVSTISFGVAACIIFTLQVFMHCFECTLVTIQNEKLLTNVQEFPWYKLSHPQKKIFLQFLCICQNTNSFSLPIFGDVNMELFTDIMQAAYSFLMYVIQFVNIK</sequence>
<name>A0A9N9S247_9DIPT</name>
<accession>A0A9N9S247</accession>
<keyword evidence="7 10" id="KW-0472">Membrane</keyword>
<reference evidence="11" key="1">
    <citation type="submission" date="2022-01" db="EMBL/GenBank/DDBJ databases">
        <authorList>
            <person name="King R."/>
        </authorList>
    </citation>
    <scope>NUCLEOTIDE SEQUENCE</scope>
</reference>
<evidence type="ECO:0000256" key="10">
    <source>
        <dbReference type="RuleBase" id="RU351113"/>
    </source>
</evidence>
<evidence type="ECO:0000256" key="9">
    <source>
        <dbReference type="ARBA" id="ARBA00023224"/>
    </source>
</evidence>
<dbReference type="OrthoDB" id="7727963at2759"/>
<dbReference type="GO" id="GO:0004984">
    <property type="term" value="F:olfactory receptor activity"/>
    <property type="evidence" value="ECO:0007669"/>
    <property type="project" value="InterPro"/>
</dbReference>
<keyword evidence="9 10" id="KW-0807">Transducer</keyword>
<evidence type="ECO:0000256" key="6">
    <source>
        <dbReference type="ARBA" id="ARBA00022989"/>
    </source>
</evidence>
<proteinExistence type="inferred from homology"/>
<reference evidence="11" key="2">
    <citation type="submission" date="2022-10" db="EMBL/GenBank/DDBJ databases">
        <authorList>
            <consortium name="ENA_rothamsted_submissions"/>
            <consortium name="culmorum"/>
            <person name="King R."/>
        </authorList>
    </citation>
    <scope>NUCLEOTIDE SEQUENCE</scope>
</reference>
<dbReference type="Proteomes" id="UP001153620">
    <property type="component" value="Chromosome 3"/>
</dbReference>
<feature type="transmembrane region" description="Helical" evidence="10">
    <location>
        <begin position="20"/>
        <end position="43"/>
    </location>
</feature>
<dbReference type="PANTHER" id="PTHR21137">
    <property type="entry name" value="ODORANT RECEPTOR"/>
    <property type="match status" value="1"/>
</dbReference>
<dbReference type="AlphaFoldDB" id="A0A9N9S247"/>
<evidence type="ECO:0000256" key="3">
    <source>
        <dbReference type="ARBA" id="ARBA00022606"/>
    </source>
</evidence>
<keyword evidence="5 10" id="KW-0552">Olfaction</keyword>
<keyword evidence="3 10" id="KW-0716">Sensory transduction</keyword>
<comment type="subcellular location">
    <subcellularLocation>
        <location evidence="1 10">Cell membrane</location>
        <topology evidence="1 10">Multi-pass membrane protein</topology>
    </subcellularLocation>
</comment>
<evidence type="ECO:0000256" key="2">
    <source>
        <dbReference type="ARBA" id="ARBA00022475"/>
    </source>
</evidence>
<evidence type="ECO:0000313" key="12">
    <source>
        <dbReference type="Proteomes" id="UP001153620"/>
    </source>
</evidence>
<dbReference type="GO" id="GO:0005549">
    <property type="term" value="F:odorant binding"/>
    <property type="evidence" value="ECO:0007669"/>
    <property type="project" value="InterPro"/>
</dbReference>
<dbReference type="PANTHER" id="PTHR21137:SF35">
    <property type="entry name" value="ODORANT RECEPTOR 19A-RELATED"/>
    <property type="match status" value="1"/>
</dbReference>
<evidence type="ECO:0000256" key="5">
    <source>
        <dbReference type="ARBA" id="ARBA00022725"/>
    </source>
</evidence>
<dbReference type="InterPro" id="IPR004117">
    <property type="entry name" value="7tm6_olfct_rcpt"/>
</dbReference>
<comment type="similarity">
    <text evidence="10">Belongs to the insect chemoreceptor superfamily. Heteromeric odorant receptor channel (TC 1.A.69) family.</text>
</comment>
<keyword evidence="4 10" id="KW-0812">Transmembrane</keyword>
<evidence type="ECO:0000256" key="8">
    <source>
        <dbReference type="ARBA" id="ARBA00023170"/>
    </source>
</evidence>
<keyword evidence="6 10" id="KW-1133">Transmembrane helix</keyword>
<keyword evidence="2" id="KW-1003">Cell membrane</keyword>